<evidence type="ECO:0000259" key="1">
    <source>
        <dbReference type="Pfam" id="PF01548"/>
    </source>
</evidence>
<feature type="domain" description="Transposase IS110-like N-terminal" evidence="1">
    <location>
        <begin position="5"/>
        <end position="47"/>
    </location>
</feature>
<gene>
    <name evidence="2" type="ORF">BLX06_01015</name>
</gene>
<dbReference type="AlphaFoldDB" id="A0A9X6GHV4"/>
<accession>A0A9X6GHV4</accession>
<dbReference type="EMBL" id="MUAU01000001">
    <property type="protein sequence ID" value="OOR77098.1"/>
    <property type="molecule type" value="Genomic_DNA"/>
</dbReference>
<comment type="caution">
    <text evidence="2">The sequence shown here is derived from an EMBL/GenBank/DDBJ whole genome shotgun (WGS) entry which is preliminary data.</text>
</comment>
<organism evidence="2 3">
    <name type="scientific">Bacillus cereus</name>
    <dbReference type="NCBI Taxonomy" id="1396"/>
    <lineage>
        <taxon>Bacteria</taxon>
        <taxon>Bacillati</taxon>
        <taxon>Bacillota</taxon>
        <taxon>Bacilli</taxon>
        <taxon>Bacillales</taxon>
        <taxon>Bacillaceae</taxon>
        <taxon>Bacillus</taxon>
        <taxon>Bacillus cereus group</taxon>
    </lineage>
</organism>
<sequence length="55" mass="5969">MRLFVGLDVSSFDMKVCFLNGDGEKLDSFSVSNDLPGATTLKEKLLQCVAGKEVD</sequence>
<evidence type="ECO:0000313" key="2">
    <source>
        <dbReference type="EMBL" id="OOR77098.1"/>
    </source>
</evidence>
<name>A0A9X6GHV4_BACCE</name>
<reference evidence="2 3" key="1">
    <citation type="submission" date="2017-01" db="EMBL/GenBank/DDBJ databases">
        <title>Bacillus cereus isolates.</title>
        <authorList>
            <person name="Beno S.M."/>
        </authorList>
    </citation>
    <scope>NUCLEOTIDE SEQUENCE [LARGE SCALE GENOMIC DNA]</scope>
    <source>
        <strain evidence="2 3">FSL K6-1030</strain>
    </source>
</reference>
<protein>
    <submittedName>
        <fullName evidence="2">IS110 family transposase</fullName>
    </submittedName>
</protein>
<proteinExistence type="predicted"/>
<evidence type="ECO:0000313" key="3">
    <source>
        <dbReference type="Proteomes" id="UP000190641"/>
    </source>
</evidence>
<feature type="non-terminal residue" evidence="2">
    <location>
        <position position="55"/>
    </location>
</feature>
<dbReference type="Proteomes" id="UP000190641">
    <property type="component" value="Unassembled WGS sequence"/>
</dbReference>
<dbReference type="InterPro" id="IPR002525">
    <property type="entry name" value="Transp_IS110-like_N"/>
</dbReference>
<dbReference type="Pfam" id="PF01548">
    <property type="entry name" value="DEDD_Tnp_IS110"/>
    <property type="match status" value="1"/>
</dbReference>